<dbReference type="Proteomes" id="UP001431926">
    <property type="component" value="Chromosome"/>
</dbReference>
<evidence type="ECO:0000313" key="2">
    <source>
        <dbReference type="EMBL" id="WUX38502.1"/>
    </source>
</evidence>
<evidence type="ECO:0000256" key="1">
    <source>
        <dbReference type="SAM" id="MobiDB-lite"/>
    </source>
</evidence>
<sequence>MSGSVRPCGDLDRRHGLVYARRYVIGYRCDRHTPSAVRGLPEPPPGPGWPPGSYLNHPDRTEPEPPVEEPPS</sequence>
<dbReference type="EMBL" id="CP109491">
    <property type="protein sequence ID" value="WUX38502.1"/>
    <property type="molecule type" value="Genomic_DNA"/>
</dbReference>
<accession>A0ABZ1ZIB2</accession>
<name>A0ABZ1ZIB2_STRAQ</name>
<gene>
    <name evidence="2" type="ORF">OG367_20670</name>
</gene>
<dbReference type="RefSeq" id="WP_329356936.1">
    <property type="nucleotide sequence ID" value="NZ_CP109490.1"/>
</dbReference>
<reference evidence="2" key="1">
    <citation type="submission" date="2022-10" db="EMBL/GenBank/DDBJ databases">
        <title>The complete genomes of actinobacterial strains from the NBC collection.</title>
        <authorList>
            <person name="Joergensen T.S."/>
            <person name="Alvarez Arevalo M."/>
            <person name="Sterndorff E.B."/>
            <person name="Faurdal D."/>
            <person name="Vuksanovic O."/>
            <person name="Mourched A.-S."/>
            <person name="Charusanti P."/>
            <person name="Shaw S."/>
            <person name="Blin K."/>
            <person name="Weber T."/>
        </authorList>
    </citation>
    <scope>NUCLEOTIDE SEQUENCE</scope>
    <source>
        <strain evidence="2">NBC_01436</strain>
    </source>
</reference>
<feature type="region of interest" description="Disordered" evidence="1">
    <location>
        <begin position="33"/>
        <end position="72"/>
    </location>
</feature>
<keyword evidence="3" id="KW-1185">Reference proteome</keyword>
<protein>
    <submittedName>
        <fullName evidence="2">Uncharacterized protein</fullName>
    </submittedName>
</protein>
<organism evidence="2 3">
    <name type="scientific">Streptomyces anulatus</name>
    <name type="common">Streptomyces chrysomallus</name>
    <dbReference type="NCBI Taxonomy" id="1892"/>
    <lineage>
        <taxon>Bacteria</taxon>
        <taxon>Bacillati</taxon>
        <taxon>Actinomycetota</taxon>
        <taxon>Actinomycetes</taxon>
        <taxon>Kitasatosporales</taxon>
        <taxon>Streptomycetaceae</taxon>
        <taxon>Streptomyces</taxon>
    </lineage>
</organism>
<feature type="compositionally biased region" description="Pro residues" evidence="1">
    <location>
        <begin position="41"/>
        <end position="50"/>
    </location>
</feature>
<evidence type="ECO:0000313" key="3">
    <source>
        <dbReference type="Proteomes" id="UP001431926"/>
    </source>
</evidence>
<proteinExistence type="predicted"/>